<evidence type="ECO:0000256" key="1">
    <source>
        <dbReference type="ARBA" id="ARBA00006336"/>
    </source>
</evidence>
<dbReference type="InterPro" id="IPR000868">
    <property type="entry name" value="Isochorismatase-like_dom"/>
</dbReference>
<accession>A0A9X3N1X9</accession>
<protein>
    <recommendedName>
        <fullName evidence="6">nicotinamidase</fullName>
        <ecNumber evidence="6">3.5.1.19</ecNumber>
    </recommendedName>
    <alternativeName>
        <fullName evidence="7">Nicotinamide deamidase</fullName>
    </alternativeName>
</protein>
<evidence type="ECO:0000256" key="2">
    <source>
        <dbReference type="ARBA" id="ARBA00022642"/>
    </source>
</evidence>
<dbReference type="InterPro" id="IPR036380">
    <property type="entry name" value="Isochorismatase-like_sf"/>
</dbReference>
<dbReference type="AlphaFoldDB" id="A0A9X3N1X9"/>
<dbReference type="Proteomes" id="UP001149140">
    <property type="component" value="Unassembled WGS sequence"/>
</dbReference>
<sequence length="179" mass="18603">MSRALIIVDFQNDFTPGGELAVPDGDSIAAKLNELAASGDFDLVIATRDWHPADHSSFKVNGGPWPVHCVAGTLGAQLHPALDQTRIDVIVDKGQDVATDGYSGFAGTDLDEILRERGVTDVTVAGLATDYCVKNTALDALRAGYGVTVDPGAVRGVEIEAGDSERALAEVRSAGGVLA</sequence>
<evidence type="ECO:0000256" key="3">
    <source>
        <dbReference type="ARBA" id="ARBA00022723"/>
    </source>
</evidence>
<feature type="domain" description="Isochorismatase-like" evidence="8">
    <location>
        <begin position="4"/>
        <end position="176"/>
    </location>
</feature>
<keyword evidence="10" id="KW-1185">Reference proteome</keyword>
<evidence type="ECO:0000313" key="10">
    <source>
        <dbReference type="Proteomes" id="UP001149140"/>
    </source>
</evidence>
<proteinExistence type="inferred from homology"/>
<dbReference type="RefSeq" id="WP_270046212.1">
    <property type="nucleotide sequence ID" value="NZ_JAPDOD010000082.1"/>
</dbReference>
<evidence type="ECO:0000259" key="8">
    <source>
        <dbReference type="Pfam" id="PF00857"/>
    </source>
</evidence>
<dbReference type="GO" id="GO:0046872">
    <property type="term" value="F:metal ion binding"/>
    <property type="evidence" value="ECO:0007669"/>
    <property type="project" value="UniProtKB-KW"/>
</dbReference>
<reference evidence="9" key="1">
    <citation type="submission" date="2022-10" db="EMBL/GenBank/DDBJ databases">
        <title>The WGS of Solirubrobacter ginsenosidimutans DSM 21036.</title>
        <authorList>
            <person name="Jiang Z."/>
        </authorList>
    </citation>
    <scope>NUCLEOTIDE SEQUENCE</scope>
    <source>
        <strain evidence="9">DSM 21036</strain>
    </source>
</reference>
<dbReference type="EC" id="3.5.1.19" evidence="6"/>
<evidence type="ECO:0000313" key="9">
    <source>
        <dbReference type="EMBL" id="MDA0166959.1"/>
    </source>
</evidence>
<keyword evidence="3" id="KW-0479">Metal-binding</keyword>
<dbReference type="GO" id="GO:0008936">
    <property type="term" value="F:nicotinamidase activity"/>
    <property type="evidence" value="ECO:0007669"/>
    <property type="project" value="UniProtKB-EC"/>
</dbReference>
<dbReference type="CDD" id="cd01011">
    <property type="entry name" value="nicotinamidase"/>
    <property type="match status" value="1"/>
</dbReference>
<dbReference type="PANTHER" id="PTHR11080">
    <property type="entry name" value="PYRAZINAMIDASE/NICOTINAMIDASE"/>
    <property type="match status" value="1"/>
</dbReference>
<comment type="caution">
    <text evidence="9">The sequence shown here is derived from an EMBL/GenBank/DDBJ whole genome shotgun (WGS) entry which is preliminary data.</text>
</comment>
<gene>
    <name evidence="9" type="ORF">OM076_42255</name>
</gene>
<dbReference type="EMBL" id="JAPDOD010000082">
    <property type="protein sequence ID" value="MDA0166959.1"/>
    <property type="molecule type" value="Genomic_DNA"/>
</dbReference>
<dbReference type="SUPFAM" id="SSF52499">
    <property type="entry name" value="Isochorismatase-like hydrolases"/>
    <property type="match status" value="1"/>
</dbReference>
<evidence type="ECO:0000256" key="6">
    <source>
        <dbReference type="ARBA" id="ARBA00039017"/>
    </source>
</evidence>
<comment type="similarity">
    <text evidence="1">Belongs to the isochorismatase family.</text>
</comment>
<dbReference type="Gene3D" id="3.40.50.850">
    <property type="entry name" value="Isochorismatase-like"/>
    <property type="match status" value="1"/>
</dbReference>
<dbReference type="PANTHER" id="PTHR11080:SF2">
    <property type="entry name" value="LD05707P"/>
    <property type="match status" value="1"/>
</dbReference>
<name>A0A9X3N1X9_9ACTN</name>
<comment type="pathway">
    <text evidence="5">Cofactor biosynthesis; nicotinate biosynthesis; nicotinate from nicotinamide: step 1/1.</text>
</comment>
<evidence type="ECO:0000256" key="7">
    <source>
        <dbReference type="ARBA" id="ARBA00043224"/>
    </source>
</evidence>
<keyword evidence="4" id="KW-0378">Hydrolase</keyword>
<evidence type="ECO:0000256" key="4">
    <source>
        <dbReference type="ARBA" id="ARBA00022801"/>
    </source>
</evidence>
<organism evidence="9 10">
    <name type="scientific">Solirubrobacter ginsenosidimutans</name>
    <dbReference type="NCBI Taxonomy" id="490573"/>
    <lineage>
        <taxon>Bacteria</taxon>
        <taxon>Bacillati</taxon>
        <taxon>Actinomycetota</taxon>
        <taxon>Thermoleophilia</taxon>
        <taxon>Solirubrobacterales</taxon>
        <taxon>Solirubrobacteraceae</taxon>
        <taxon>Solirubrobacter</taxon>
    </lineage>
</organism>
<dbReference type="InterPro" id="IPR052347">
    <property type="entry name" value="Isochorismatase_Nicotinamidase"/>
</dbReference>
<evidence type="ECO:0000256" key="5">
    <source>
        <dbReference type="ARBA" id="ARBA00037900"/>
    </source>
</evidence>
<dbReference type="Pfam" id="PF00857">
    <property type="entry name" value="Isochorismatase"/>
    <property type="match status" value="1"/>
</dbReference>
<dbReference type="GO" id="GO:0019363">
    <property type="term" value="P:pyridine nucleotide biosynthetic process"/>
    <property type="evidence" value="ECO:0007669"/>
    <property type="project" value="UniProtKB-KW"/>
</dbReference>
<keyword evidence="2" id="KW-0662">Pyridine nucleotide biosynthesis</keyword>